<organism evidence="4 5">
    <name type="scientific">Dethiosulfatibacter aminovorans DSM 17477</name>
    <dbReference type="NCBI Taxonomy" id="1121476"/>
    <lineage>
        <taxon>Bacteria</taxon>
        <taxon>Bacillati</taxon>
        <taxon>Bacillota</taxon>
        <taxon>Tissierellia</taxon>
        <taxon>Dethiosulfatibacter</taxon>
    </lineage>
</organism>
<evidence type="ECO:0000259" key="3">
    <source>
        <dbReference type="PROSITE" id="PS50977"/>
    </source>
</evidence>
<dbReference type="PRINTS" id="PR00455">
    <property type="entry name" value="HTHTETR"/>
</dbReference>
<dbReference type="Pfam" id="PF00440">
    <property type="entry name" value="TetR_N"/>
    <property type="match status" value="1"/>
</dbReference>
<dbReference type="STRING" id="1121476.SAMN02745751_03588"/>
<keyword evidence="1 2" id="KW-0238">DNA-binding</keyword>
<feature type="domain" description="HTH tetR-type" evidence="3">
    <location>
        <begin position="12"/>
        <end position="72"/>
    </location>
</feature>
<evidence type="ECO:0000256" key="2">
    <source>
        <dbReference type="PROSITE-ProRule" id="PRU00335"/>
    </source>
</evidence>
<keyword evidence="5" id="KW-1185">Reference proteome</keyword>
<sequence length="222" mass="26231">MSAIDKKELKRIRMMRYFIDAAIKIIDEEGIDNLTIRKVADMAGYNSATIYNYFENLDHLVSYAAVSYLKDYYLTLDEYISEGKDSYERFILVWRKFCIHSFKRPKIYKTIFFANTKQTFAEIFNDYFRIYPLDFGKHDNYTLPMLKERDIYARNKAILIPMVEDGILDGELVEELNDLVLIIYRGVLAKLIDCIDCEDVDMENEVEKTVGYINKILDSYIK</sequence>
<evidence type="ECO:0000313" key="4">
    <source>
        <dbReference type="EMBL" id="SHJ86960.1"/>
    </source>
</evidence>
<dbReference type="GO" id="GO:0003677">
    <property type="term" value="F:DNA binding"/>
    <property type="evidence" value="ECO:0007669"/>
    <property type="project" value="UniProtKB-UniRule"/>
</dbReference>
<accession>A0A1M6MU86</accession>
<reference evidence="4 5" key="1">
    <citation type="submission" date="2016-11" db="EMBL/GenBank/DDBJ databases">
        <authorList>
            <person name="Jaros S."/>
            <person name="Januszkiewicz K."/>
            <person name="Wedrychowicz H."/>
        </authorList>
    </citation>
    <scope>NUCLEOTIDE SEQUENCE [LARGE SCALE GENOMIC DNA]</scope>
    <source>
        <strain evidence="4 5">DSM 17477</strain>
    </source>
</reference>
<evidence type="ECO:0000256" key="1">
    <source>
        <dbReference type="ARBA" id="ARBA00023125"/>
    </source>
</evidence>
<dbReference type="OrthoDB" id="5366068at2"/>
<dbReference type="Gene3D" id="1.10.357.10">
    <property type="entry name" value="Tetracycline Repressor, domain 2"/>
    <property type="match status" value="1"/>
</dbReference>
<dbReference type="AlphaFoldDB" id="A0A1M6MU86"/>
<dbReference type="InterPro" id="IPR001647">
    <property type="entry name" value="HTH_TetR"/>
</dbReference>
<dbReference type="RefSeq" id="WP_094763062.1">
    <property type="nucleotide sequence ID" value="NZ_FQZL01000049.1"/>
</dbReference>
<protein>
    <submittedName>
        <fullName evidence="4">Transcriptional regulator, TetR family</fullName>
    </submittedName>
</protein>
<proteinExistence type="predicted"/>
<dbReference type="Proteomes" id="UP000184052">
    <property type="component" value="Unassembled WGS sequence"/>
</dbReference>
<evidence type="ECO:0000313" key="5">
    <source>
        <dbReference type="Proteomes" id="UP000184052"/>
    </source>
</evidence>
<dbReference type="InterPro" id="IPR009057">
    <property type="entry name" value="Homeodomain-like_sf"/>
</dbReference>
<dbReference type="EMBL" id="FQZL01000049">
    <property type="protein sequence ID" value="SHJ86960.1"/>
    <property type="molecule type" value="Genomic_DNA"/>
</dbReference>
<gene>
    <name evidence="4" type="ORF">SAMN02745751_03588</name>
</gene>
<dbReference type="PROSITE" id="PS50977">
    <property type="entry name" value="HTH_TETR_2"/>
    <property type="match status" value="1"/>
</dbReference>
<dbReference type="SUPFAM" id="SSF46689">
    <property type="entry name" value="Homeodomain-like"/>
    <property type="match status" value="1"/>
</dbReference>
<name>A0A1M6MU86_9FIRM</name>
<feature type="DNA-binding region" description="H-T-H motif" evidence="2">
    <location>
        <begin position="35"/>
        <end position="54"/>
    </location>
</feature>